<dbReference type="GO" id="GO:0005743">
    <property type="term" value="C:mitochondrial inner membrane"/>
    <property type="evidence" value="ECO:0007669"/>
    <property type="project" value="InterPro"/>
</dbReference>
<reference evidence="10 11" key="1">
    <citation type="submission" date="2016-10" db="EMBL/GenBank/DDBJ databases">
        <authorList>
            <person name="Cai Z."/>
        </authorList>
    </citation>
    <scope>NUCLEOTIDE SEQUENCE [LARGE SCALE GENOMIC DNA]</scope>
</reference>
<dbReference type="PRINTS" id="PR00927">
    <property type="entry name" value="ADPTRNSLCASE"/>
</dbReference>
<keyword evidence="3 9" id="KW-0813">Transport</keyword>
<evidence type="ECO:0000256" key="7">
    <source>
        <dbReference type="ARBA" id="ARBA00023128"/>
    </source>
</evidence>
<evidence type="ECO:0000256" key="4">
    <source>
        <dbReference type="ARBA" id="ARBA00022692"/>
    </source>
</evidence>
<evidence type="ECO:0000256" key="9">
    <source>
        <dbReference type="RuleBase" id="RU000488"/>
    </source>
</evidence>
<comment type="subcellular location">
    <subcellularLocation>
        <location evidence="1">Mitochondrion membrane</location>
        <topology evidence="1">Multi-pass membrane protein</topology>
    </subcellularLocation>
</comment>
<dbReference type="GO" id="GO:1990544">
    <property type="term" value="P:mitochondrial ATP transmembrane transport"/>
    <property type="evidence" value="ECO:0007669"/>
    <property type="project" value="InterPro"/>
</dbReference>
<dbReference type="InterPro" id="IPR002113">
    <property type="entry name" value="ADT_euk_type"/>
</dbReference>
<accession>A0A383W7H6</accession>
<keyword evidence="7" id="KW-0496">Mitochondrion</keyword>
<dbReference type="GO" id="GO:0005469">
    <property type="term" value="F:succinate:fumarate antiporter activity"/>
    <property type="evidence" value="ECO:0007669"/>
    <property type="project" value="TreeGrafter"/>
</dbReference>
<protein>
    <submittedName>
        <fullName evidence="10">Uncharacterized protein</fullName>
    </submittedName>
</protein>
<keyword evidence="4 9" id="KW-0812">Transmembrane</keyword>
<evidence type="ECO:0000256" key="1">
    <source>
        <dbReference type="ARBA" id="ARBA00004225"/>
    </source>
</evidence>
<dbReference type="PANTHER" id="PTHR45788:SF2">
    <property type="entry name" value="SUCCINATE_FUMARATE MITOCHONDRIAL TRANSPORTER"/>
    <property type="match status" value="1"/>
</dbReference>
<evidence type="ECO:0000313" key="11">
    <source>
        <dbReference type="Proteomes" id="UP000256970"/>
    </source>
</evidence>
<keyword evidence="8" id="KW-0472">Membrane</keyword>
<dbReference type="AlphaFoldDB" id="A0A383W7H6"/>
<keyword evidence="11" id="KW-1185">Reference proteome</keyword>
<dbReference type="PROSITE" id="PS50920">
    <property type="entry name" value="SOLCAR"/>
    <property type="match status" value="3"/>
</dbReference>
<dbReference type="GO" id="GO:0140021">
    <property type="term" value="P:mitochondrial ADP transmembrane transport"/>
    <property type="evidence" value="ECO:0007669"/>
    <property type="project" value="InterPro"/>
</dbReference>
<dbReference type="Proteomes" id="UP000256970">
    <property type="component" value="Unassembled WGS sequence"/>
</dbReference>
<evidence type="ECO:0000256" key="5">
    <source>
        <dbReference type="ARBA" id="ARBA00022737"/>
    </source>
</evidence>
<name>A0A383W7H6_TETOB</name>
<dbReference type="Gene3D" id="1.50.40.10">
    <property type="entry name" value="Mitochondrial carrier domain"/>
    <property type="match status" value="1"/>
</dbReference>
<dbReference type="PANTHER" id="PTHR45788">
    <property type="entry name" value="SUCCINATE/FUMARATE MITOCHONDRIAL TRANSPORTER-RELATED"/>
    <property type="match status" value="1"/>
</dbReference>
<gene>
    <name evidence="10" type="ORF">BQ4739_LOCUS13266</name>
</gene>
<dbReference type="EMBL" id="FNXT01001184">
    <property type="protein sequence ID" value="SZX73150.1"/>
    <property type="molecule type" value="Genomic_DNA"/>
</dbReference>
<evidence type="ECO:0000256" key="6">
    <source>
        <dbReference type="ARBA" id="ARBA00022989"/>
    </source>
</evidence>
<keyword evidence="5" id="KW-0677">Repeat</keyword>
<dbReference type="Pfam" id="PF00153">
    <property type="entry name" value="Mito_carr"/>
    <property type="match status" value="3"/>
</dbReference>
<evidence type="ECO:0000256" key="8">
    <source>
        <dbReference type="ARBA" id="ARBA00023136"/>
    </source>
</evidence>
<organism evidence="10 11">
    <name type="scientific">Tetradesmus obliquus</name>
    <name type="common">Green alga</name>
    <name type="synonym">Acutodesmus obliquus</name>
    <dbReference type="NCBI Taxonomy" id="3088"/>
    <lineage>
        <taxon>Eukaryota</taxon>
        <taxon>Viridiplantae</taxon>
        <taxon>Chlorophyta</taxon>
        <taxon>core chlorophytes</taxon>
        <taxon>Chlorophyceae</taxon>
        <taxon>CS clade</taxon>
        <taxon>Sphaeropleales</taxon>
        <taxon>Scenedesmaceae</taxon>
        <taxon>Tetradesmus</taxon>
    </lineage>
</organism>
<dbReference type="InterPro" id="IPR018108">
    <property type="entry name" value="MCP_transmembrane"/>
</dbReference>
<evidence type="ECO:0000256" key="2">
    <source>
        <dbReference type="ARBA" id="ARBA00006375"/>
    </source>
</evidence>
<proteinExistence type="inferred from homology"/>
<dbReference type="STRING" id="3088.A0A383W7H6"/>
<keyword evidence="6" id="KW-1133">Transmembrane helix</keyword>
<dbReference type="SUPFAM" id="SSF103506">
    <property type="entry name" value="Mitochondrial carrier"/>
    <property type="match status" value="1"/>
</dbReference>
<sequence length="343" mass="37437">MAKPTPQTGLGGGDVAFHHNEDVSKKVILVSPFVKGFAGSMGGTIEACCLQPIDVIKTRLQLDKAGKYKGIVDCGKQVVKEEGVRALWKGLTPFATHLTLKYALRMGSNSAYQSLLRDRDGKLSDGGRLAAGAAAGITEALLIVTPFEVVKIRLQQQKGLAYDKLKYHNPIHCARTILAEEGLRGMWSGATPTMMRNGTNQMCLFWAKNNVDKYLWGKHEGDGKQLTAAQSMASGFSAAFLGPVATGPMDVIKTRMMAQGKKGSSGVQYSSMLDALVKIPQQEGIRALWRGLLPRLMRIPPGQAIVWAVSDQITGYFEQRELRRHPEILAEHPELAKKKSKAH</sequence>
<evidence type="ECO:0000256" key="3">
    <source>
        <dbReference type="ARBA" id="ARBA00022448"/>
    </source>
</evidence>
<dbReference type="GO" id="GO:0005471">
    <property type="term" value="F:ATP:ADP antiporter activity"/>
    <property type="evidence" value="ECO:0007669"/>
    <property type="project" value="InterPro"/>
</dbReference>
<comment type="similarity">
    <text evidence="2 9">Belongs to the mitochondrial carrier (TC 2.A.29) family.</text>
</comment>
<dbReference type="InterPro" id="IPR023395">
    <property type="entry name" value="MCP_dom_sf"/>
</dbReference>
<dbReference type="InterPro" id="IPR049563">
    <property type="entry name" value="TXTP-like"/>
</dbReference>
<evidence type="ECO:0000313" key="10">
    <source>
        <dbReference type="EMBL" id="SZX73150.1"/>
    </source>
</evidence>